<evidence type="ECO:0000313" key="2">
    <source>
        <dbReference type="EMBL" id="KAF2751106.1"/>
    </source>
</evidence>
<gene>
    <name evidence="2" type="ORF">M011DRAFT_101523</name>
</gene>
<dbReference type="Proteomes" id="UP000799440">
    <property type="component" value="Unassembled WGS sequence"/>
</dbReference>
<organism evidence="2 3">
    <name type="scientific">Sporormia fimetaria CBS 119925</name>
    <dbReference type="NCBI Taxonomy" id="1340428"/>
    <lineage>
        <taxon>Eukaryota</taxon>
        <taxon>Fungi</taxon>
        <taxon>Dikarya</taxon>
        <taxon>Ascomycota</taxon>
        <taxon>Pezizomycotina</taxon>
        <taxon>Dothideomycetes</taxon>
        <taxon>Pleosporomycetidae</taxon>
        <taxon>Pleosporales</taxon>
        <taxon>Sporormiaceae</taxon>
        <taxon>Sporormia</taxon>
    </lineage>
</organism>
<name>A0A6A6VMT1_9PLEO</name>
<feature type="compositionally biased region" description="Polar residues" evidence="1">
    <location>
        <begin position="25"/>
        <end position="35"/>
    </location>
</feature>
<keyword evidence="3" id="KW-1185">Reference proteome</keyword>
<protein>
    <submittedName>
        <fullName evidence="2">Uncharacterized protein</fullName>
    </submittedName>
</protein>
<accession>A0A6A6VMT1</accession>
<reference evidence="2" key="1">
    <citation type="journal article" date="2020" name="Stud. Mycol.">
        <title>101 Dothideomycetes genomes: a test case for predicting lifestyles and emergence of pathogens.</title>
        <authorList>
            <person name="Haridas S."/>
            <person name="Albert R."/>
            <person name="Binder M."/>
            <person name="Bloem J."/>
            <person name="Labutti K."/>
            <person name="Salamov A."/>
            <person name="Andreopoulos B."/>
            <person name="Baker S."/>
            <person name="Barry K."/>
            <person name="Bills G."/>
            <person name="Bluhm B."/>
            <person name="Cannon C."/>
            <person name="Castanera R."/>
            <person name="Culley D."/>
            <person name="Daum C."/>
            <person name="Ezra D."/>
            <person name="Gonzalez J."/>
            <person name="Henrissat B."/>
            <person name="Kuo A."/>
            <person name="Liang C."/>
            <person name="Lipzen A."/>
            <person name="Lutzoni F."/>
            <person name="Magnuson J."/>
            <person name="Mondo S."/>
            <person name="Nolan M."/>
            <person name="Ohm R."/>
            <person name="Pangilinan J."/>
            <person name="Park H.-J."/>
            <person name="Ramirez L."/>
            <person name="Alfaro M."/>
            <person name="Sun H."/>
            <person name="Tritt A."/>
            <person name="Yoshinaga Y."/>
            <person name="Zwiers L.-H."/>
            <person name="Turgeon B."/>
            <person name="Goodwin S."/>
            <person name="Spatafora J."/>
            <person name="Crous P."/>
            <person name="Grigoriev I."/>
        </authorList>
    </citation>
    <scope>NUCLEOTIDE SEQUENCE</scope>
    <source>
        <strain evidence="2">CBS 119925</strain>
    </source>
</reference>
<dbReference type="AlphaFoldDB" id="A0A6A6VMT1"/>
<proteinExistence type="predicted"/>
<evidence type="ECO:0000256" key="1">
    <source>
        <dbReference type="SAM" id="MobiDB-lite"/>
    </source>
</evidence>
<evidence type="ECO:0000313" key="3">
    <source>
        <dbReference type="Proteomes" id="UP000799440"/>
    </source>
</evidence>
<feature type="region of interest" description="Disordered" evidence="1">
    <location>
        <begin position="1"/>
        <end position="35"/>
    </location>
</feature>
<dbReference type="EMBL" id="MU006562">
    <property type="protein sequence ID" value="KAF2751106.1"/>
    <property type="molecule type" value="Genomic_DNA"/>
</dbReference>
<sequence>MGSGCRSQVVRRRRGEAKGGAATRSSLTSGPGQSGRTGCCECVMYELNCTRGCRGCCGCPGYAEVGAWRGRGAGFRQAGRLQFTLAVLLSGRCCDGGVVETVSGPLCMPLLVGGRASESADGGQSWKSGVRISLPARCRTVRSRSWNGVEELGCGRCGLWTVCPRWRVRIGSSRVKDKLALQVPGFAGVDTGW</sequence>